<proteinExistence type="predicted"/>
<dbReference type="InterPro" id="IPR036890">
    <property type="entry name" value="HATPase_C_sf"/>
</dbReference>
<evidence type="ECO:0000256" key="4">
    <source>
        <dbReference type="ARBA" id="ARBA00022485"/>
    </source>
</evidence>
<evidence type="ECO:0000256" key="9">
    <source>
        <dbReference type="ARBA" id="ARBA00022741"/>
    </source>
</evidence>
<keyword evidence="11 16" id="KW-0067">ATP-binding</keyword>
<evidence type="ECO:0000256" key="13">
    <source>
        <dbReference type="ARBA" id="ARBA00023012"/>
    </source>
</evidence>
<dbReference type="GO" id="GO:0016301">
    <property type="term" value="F:kinase activity"/>
    <property type="evidence" value="ECO:0007669"/>
    <property type="project" value="UniProtKB-KW"/>
</dbReference>
<evidence type="ECO:0000256" key="2">
    <source>
        <dbReference type="ARBA" id="ARBA00001966"/>
    </source>
</evidence>
<dbReference type="PIRSF" id="PIRSF037432">
    <property type="entry name" value="STHK_NreB"/>
    <property type="match status" value="1"/>
</dbReference>
<keyword evidence="12" id="KW-0408">Iron</keyword>
<evidence type="ECO:0000313" key="19">
    <source>
        <dbReference type="Proteomes" id="UP000321057"/>
    </source>
</evidence>
<dbReference type="PRINTS" id="PR00344">
    <property type="entry name" value="BCTRLSENSOR"/>
</dbReference>
<evidence type="ECO:0000256" key="5">
    <source>
        <dbReference type="ARBA" id="ARBA00022490"/>
    </source>
</evidence>
<dbReference type="PANTHER" id="PTHR24421:SF10">
    <property type="entry name" value="NITRATE_NITRITE SENSOR PROTEIN NARQ"/>
    <property type="match status" value="1"/>
</dbReference>
<dbReference type="EC" id="2.7.13.3" evidence="16"/>
<evidence type="ECO:0000256" key="16">
    <source>
        <dbReference type="PIRNR" id="PIRNR037432"/>
    </source>
</evidence>
<dbReference type="InterPro" id="IPR017203">
    <property type="entry name" value="Sig_transdc_His_kinase_NreB"/>
</dbReference>
<evidence type="ECO:0000256" key="10">
    <source>
        <dbReference type="ARBA" id="ARBA00022777"/>
    </source>
</evidence>
<comment type="cofactor">
    <cofactor evidence="2">
        <name>[4Fe-4S] cluster</name>
        <dbReference type="ChEBI" id="CHEBI:49883"/>
    </cofactor>
</comment>
<evidence type="ECO:0000256" key="12">
    <source>
        <dbReference type="ARBA" id="ARBA00023004"/>
    </source>
</evidence>
<dbReference type="InterPro" id="IPR004358">
    <property type="entry name" value="Sig_transdc_His_kin-like_C"/>
</dbReference>
<dbReference type="SUPFAM" id="SSF55874">
    <property type="entry name" value="ATPase domain of HSP90 chaperone/DNA topoisomerase II/histidine kinase"/>
    <property type="match status" value="1"/>
</dbReference>
<evidence type="ECO:0000256" key="14">
    <source>
        <dbReference type="ARBA" id="ARBA00023014"/>
    </source>
</evidence>
<feature type="domain" description="Histidine kinase" evidence="17">
    <location>
        <begin position="260"/>
        <end position="347"/>
    </location>
</feature>
<accession>A0ABQ0Y382</accession>
<keyword evidence="6" id="KW-0597">Phosphoprotein</keyword>
<evidence type="ECO:0000256" key="6">
    <source>
        <dbReference type="ARBA" id="ARBA00022553"/>
    </source>
</evidence>
<sequence>MITLISKNKDTLTQLLFQYFNHTNEMIVFVDASGSVIAKNDAAKEIIAEDNDYQGMTHAICNRCDGYTNEYDLQSCVNCFLEAKEIGNSSFQVFMKTTHGTIEPFTATYQTIDEATGVKAFTLQNVSPQIERHDKMYQRQMMQKTIHAQENERKRISRELHDSVIQEMMNVDIELRLMKYQKDVDSLIHNSSKIEGLVTKLIDDIRNLSVELRPSSLDDLGLDAAFKSYFKQVEENYGIHVIYHCNLLTQRFDNEIETVIYRIVQEAVFNAIKYAEIDFVDVDIEVTDERLVAKVVDKGKGFDKSAQPKGTGLGLYGMNERAELINAKVNIDTDIGKGTSVTVEVPL</sequence>
<evidence type="ECO:0000256" key="11">
    <source>
        <dbReference type="ARBA" id="ARBA00022840"/>
    </source>
</evidence>
<dbReference type="EMBL" id="BKAX01000004">
    <property type="protein sequence ID" value="GEQ05826.1"/>
    <property type="molecule type" value="Genomic_DNA"/>
</dbReference>
<evidence type="ECO:0000313" key="18">
    <source>
        <dbReference type="EMBL" id="GEQ05826.1"/>
    </source>
</evidence>
<dbReference type="InterPro" id="IPR050482">
    <property type="entry name" value="Sensor_HK_TwoCompSys"/>
</dbReference>
<keyword evidence="9 16" id="KW-0547">Nucleotide-binding</keyword>
<comment type="function">
    <text evidence="15">Member of the two-component regulatory system NreB/NreC involved in the control of dissimilatory nitrate/nitrite reduction in response to oxygen. NreB functions as a direct oxygen sensor histidine kinase which is autophosphorylated, in the absence of oxygen, probably at the conserved histidine residue, and transfers its phosphate group probably to a conserved aspartate residue of NreC. NreB/NreC activates the expression of the nitrate (narGHJI) and nitrite (nir) reductase operons, as well as the putative nitrate transporter gene narT.</text>
</comment>
<keyword evidence="4" id="KW-0004">4Fe-4S</keyword>
<dbReference type="InterPro" id="IPR011712">
    <property type="entry name" value="Sig_transdc_His_kin_sub3_dim/P"/>
</dbReference>
<dbReference type="Proteomes" id="UP000321057">
    <property type="component" value="Unassembled WGS sequence"/>
</dbReference>
<keyword evidence="8" id="KW-0479">Metal-binding</keyword>
<evidence type="ECO:0000256" key="7">
    <source>
        <dbReference type="ARBA" id="ARBA00022679"/>
    </source>
</evidence>
<keyword evidence="7 16" id="KW-0808">Transferase</keyword>
<keyword evidence="19" id="KW-1185">Reference proteome</keyword>
<keyword evidence="5" id="KW-0963">Cytoplasm</keyword>
<dbReference type="InterPro" id="IPR005467">
    <property type="entry name" value="His_kinase_dom"/>
</dbReference>
<dbReference type="InterPro" id="IPR003594">
    <property type="entry name" value="HATPase_dom"/>
</dbReference>
<evidence type="ECO:0000256" key="1">
    <source>
        <dbReference type="ARBA" id="ARBA00000085"/>
    </source>
</evidence>
<dbReference type="CDD" id="cd16917">
    <property type="entry name" value="HATPase_UhpB-NarQ-NarX-like"/>
    <property type="match status" value="1"/>
</dbReference>
<evidence type="ECO:0000256" key="3">
    <source>
        <dbReference type="ARBA" id="ARBA00004496"/>
    </source>
</evidence>
<evidence type="ECO:0000259" key="17">
    <source>
        <dbReference type="PROSITE" id="PS50109"/>
    </source>
</evidence>
<dbReference type="Gene3D" id="3.30.565.10">
    <property type="entry name" value="Histidine kinase-like ATPase, C-terminal domain"/>
    <property type="match status" value="1"/>
</dbReference>
<dbReference type="Pfam" id="PF07730">
    <property type="entry name" value="HisKA_3"/>
    <property type="match status" value="1"/>
</dbReference>
<dbReference type="Gene3D" id="1.20.5.1930">
    <property type="match status" value="1"/>
</dbReference>
<dbReference type="PROSITE" id="PS50109">
    <property type="entry name" value="HIS_KIN"/>
    <property type="match status" value="1"/>
</dbReference>
<comment type="catalytic activity">
    <reaction evidence="1 16">
        <text>ATP + protein L-histidine = ADP + protein N-phospho-L-histidine.</text>
        <dbReference type="EC" id="2.7.13.3"/>
    </reaction>
</comment>
<protein>
    <recommendedName>
        <fullName evidence="16">Sensor histidine kinase</fullName>
        <ecNumber evidence="16">2.7.13.3</ecNumber>
    </recommendedName>
</protein>
<comment type="caution">
    <text evidence="18">The sequence shown here is derived from an EMBL/GenBank/DDBJ whole genome shotgun (WGS) entry which is preliminary data.</text>
</comment>
<gene>
    <name evidence="18" type="primary">nreB</name>
    <name evidence="18" type="ORF">SGA02_16540</name>
</gene>
<dbReference type="SMART" id="SM00387">
    <property type="entry name" value="HATPase_c"/>
    <property type="match status" value="1"/>
</dbReference>
<dbReference type="PANTHER" id="PTHR24421">
    <property type="entry name" value="NITRATE/NITRITE SENSOR PROTEIN NARX-RELATED"/>
    <property type="match status" value="1"/>
</dbReference>
<evidence type="ECO:0000256" key="15">
    <source>
        <dbReference type="ARBA" id="ARBA00024827"/>
    </source>
</evidence>
<name>A0ABQ0Y382_STAGA</name>
<keyword evidence="14" id="KW-0411">Iron-sulfur</keyword>
<organism evidence="18 19">
    <name type="scientific">Staphylococcus gallinarum</name>
    <dbReference type="NCBI Taxonomy" id="1293"/>
    <lineage>
        <taxon>Bacteria</taxon>
        <taxon>Bacillati</taxon>
        <taxon>Bacillota</taxon>
        <taxon>Bacilli</taxon>
        <taxon>Bacillales</taxon>
        <taxon>Staphylococcaceae</taxon>
        <taxon>Staphylococcus</taxon>
    </lineage>
</organism>
<reference evidence="18 19" key="1">
    <citation type="submission" date="2019-07" db="EMBL/GenBank/DDBJ databases">
        <title>Whole genome shotgun sequence of Staphylococcus gallinarum NBRC 109767.</title>
        <authorList>
            <person name="Hosoyama A."/>
            <person name="Uohara A."/>
            <person name="Ohji S."/>
            <person name="Ichikawa N."/>
        </authorList>
    </citation>
    <scope>NUCLEOTIDE SEQUENCE [LARGE SCALE GENOMIC DNA]</scope>
    <source>
        <strain evidence="18 19">NBRC 109767</strain>
    </source>
</reference>
<dbReference type="Pfam" id="PF02518">
    <property type="entry name" value="HATPase_c"/>
    <property type="match status" value="1"/>
</dbReference>
<comment type="subcellular location">
    <subcellularLocation>
        <location evidence="3">Cytoplasm</location>
    </subcellularLocation>
</comment>
<keyword evidence="13 16" id="KW-0902">Two-component regulatory system</keyword>
<keyword evidence="10 16" id="KW-0418">Kinase</keyword>
<evidence type="ECO:0000256" key="8">
    <source>
        <dbReference type="ARBA" id="ARBA00022723"/>
    </source>
</evidence>